<comment type="similarity">
    <text evidence="1 10">Belongs to the folylpolyglutamate synthase family.</text>
</comment>
<accession>A0A0R1S262</accession>
<dbReference type="OrthoDB" id="9809356at2"/>
<dbReference type="Gene3D" id="3.90.190.20">
    <property type="entry name" value="Mur ligase, C-terminal domain"/>
    <property type="match status" value="1"/>
</dbReference>
<comment type="catalytic activity">
    <reaction evidence="9">
        <text>(6S)-5,6,7,8-tetrahydrofolyl-(gamma-L-Glu)(n) + L-glutamate + ATP = (6S)-5,6,7,8-tetrahydrofolyl-(gamma-L-Glu)(n+1) + ADP + phosphate + H(+)</text>
        <dbReference type="Rhea" id="RHEA:10580"/>
        <dbReference type="Rhea" id="RHEA-COMP:14738"/>
        <dbReference type="Rhea" id="RHEA-COMP:14740"/>
        <dbReference type="ChEBI" id="CHEBI:15378"/>
        <dbReference type="ChEBI" id="CHEBI:29985"/>
        <dbReference type="ChEBI" id="CHEBI:30616"/>
        <dbReference type="ChEBI" id="CHEBI:43474"/>
        <dbReference type="ChEBI" id="CHEBI:141005"/>
        <dbReference type="ChEBI" id="CHEBI:456216"/>
        <dbReference type="EC" id="6.3.2.17"/>
    </reaction>
</comment>
<dbReference type="GO" id="GO:0008841">
    <property type="term" value="F:dihydrofolate synthase activity"/>
    <property type="evidence" value="ECO:0007669"/>
    <property type="project" value="TreeGrafter"/>
</dbReference>
<evidence type="ECO:0000256" key="5">
    <source>
        <dbReference type="ARBA" id="ARBA00022741"/>
    </source>
</evidence>
<dbReference type="eggNOG" id="COG0285">
    <property type="taxonomic scope" value="Bacteria"/>
</dbReference>
<dbReference type="EMBL" id="AZEX01000013">
    <property type="protein sequence ID" value="KRL61668.1"/>
    <property type="molecule type" value="Genomic_DNA"/>
</dbReference>
<proteinExistence type="inferred from homology"/>
<dbReference type="InterPro" id="IPR036615">
    <property type="entry name" value="Mur_ligase_C_dom_sf"/>
</dbReference>
<dbReference type="STRING" id="1423747.FC69_GL000521"/>
<organism evidence="13 14">
    <name type="scientific">Latilactobacillus fuchuensis DSM 14340 = JCM 11249</name>
    <dbReference type="NCBI Taxonomy" id="1423747"/>
    <lineage>
        <taxon>Bacteria</taxon>
        <taxon>Bacillati</taxon>
        <taxon>Bacillota</taxon>
        <taxon>Bacilli</taxon>
        <taxon>Lactobacillales</taxon>
        <taxon>Lactobacillaceae</taxon>
        <taxon>Latilactobacillus</taxon>
    </lineage>
</organism>
<evidence type="ECO:0000256" key="3">
    <source>
        <dbReference type="ARBA" id="ARBA00022598"/>
    </source>
</evidence>
<reference evidence="13 14" key="1">
    <citation type="journal article" date="2015" name="Genome Announc.">
        <title>Expanding the biotechnology potential of lactobacilli through comparative genomics of 213 strains and associated genera.</title>
        <authorList>
            <person name="Sun Z."/>
            <person name="Harris H.M."/>
            <person name="McCann A."/>
            <person name="Guo C."/>
            <person name="Argimon S."/>
            <person name="Zhang W."/>
            <person name="Yang X."/>
            <person name="Jeffery I.B."/>
            <person name="Cooney J.C."/>
            <person name="Kagawa T.F."/>
            <person name="Liu W."/>
            <person name="Song Y."/>
            <person name="Salvetti E."/>
            <person name="Wrobel A."/>
            <person name="Rasinkangas P."/>
            <person name="Parkhill J."/>
            <person name="Rea M.C."/>
            <person name="O'Sullivan O."/>
            <person name="Ritari J."/>
            <person name="Douillard F.P."/>
            <person name="Paul Ross R."/>
            <person name="Yang R."/>
            <person name="Briner A.E."/>
            <person name="Felis G.E."/>
            <person name="de Vos W.M."/>
            <person name="Barrangou R."/>
            <person name="Klaenhammer T.R."/>
            <person name="Caufield P.W."/>
            <person name="Cui Y."/>
            <person name="Zhang H."/>
            <person name="O'Toole P.W."/>
        </authorList>
    </citation>
    <scope>NUCLEOTIDE SEQUENCE [LARGE SCALE GENOMIC DNA]</scope>
    <source>
        <strain evidence="13 14">DSM 14340</strain>
    </source>
</reference>
<dbReference type="InterPro" id="IPR013221">
    <property type="entry name" value="Mur_ligase_cen"/>
</dbReference>
<dbReference type="Gene3D" id="3.40.1190.10">
    <property type="entry name" value="Mur-like, catalytic domain"/>
    <property type="match status" value="1"/>
</dbReference>
<dbReference type="Pfam" id="PF08245">
    <property type="entry name" value="Mur_ligase_M"/>
    <property type="match status" value="1"/>
</dbReference>
<dbReference type="GO" id="GO:0004326">
    <property type="term" value="F:tetrahydrofolylpolyglutamate synthase activity"/>
    <property type="evidence" value="ECO:0007669"/>
    <property type="project" value="UniProtKB-EC"/>
</dbReference>
<dbReference type="InterPro" id="IPR004101">
    <property type="entry name" value="Mur_ligase_C"/>
</dbReference>
<evidence type="ECO:0000313" key="13">
    <source>
        <dbReference type="EMBL" id="KRL61668.1"/>
    </source>
</evidence>
<dbReference type="GO" id="GO:0005524">
    <property type="term" value="F:ATP binding"/>
    <property type="evidence" value="ECO:0007669"/>
    <property type="project" value="UniProtKB-KW"/>
</dbReference>
<dbReference type="NCBIfam" id="TIGR01499">
    <property type="entry name" value="folC"/>
    <property type="match status" value="1"/>
</dbReference>
<dbReference type="RefSeq" id="WP_025083761.1">
    <property type="nucleotide sequence ID" value="NZ_AZEX01000013.1"/>
</dbReference>
<dbReference type="Pfam" id="PF02875">
    <property type="entry name" value="Mur_ligase_C"/>
    <property type="match status" value="1"/>
</dbReference>
<evidence type="ECO:0000256" key="4">
    <source>
        <dbReference type="ARBA" id="ARBA00022723"/>
    </source>
</evidence>
<feature type="domain" description="Mur ligase central" evidence="12">
    <location>
        <begin position="43"/>
        <end position="268"/>
    </location>
</feature>
<evidence type="ECO:0000256" key="8">
    <source>
        <dbReference type="ARBA" id="ARBA00030592"/>
    </source>
</evidence>
<comment type="caution">
    <text evidence="13">The sequence shown here is derived from an EMBL/GenBank/DDBJ whole genome shotgun (WGS) entry which is preliminary data.</text>
</comment>
<dbReference type="AlphaFoldDB" id="A0A0R1S262"/>
<dbReference type="PATRIC" id="fig|1423747.3.peg.530"/>
<gene>
    <name evidence="13" type="ORF">FC69_GL000521</name>
</gene>
<dbReference type="InterPro" id="IPR036565">
    <property type="entry name" value="Mur-like_cat_sf"/>
</dbReference>
<name>A0A0R1S262_9LACO</name>
<dbReference type="InterPro" id="IPR001645">
    <property type="entry name" value="Folylpolyglutamate_synth"/>
</dbReference>
<keyword evidence="3 10" id="KW-0436">Ligase</keyword>
<dbReference type="EC" id="6.3.2.17" evidence="2"/>
<keyword evidence="6 10" id="KW-0067">ATP-binding</keyword>
<protein>
    <recommendedName>
        <fullName evidence="2">tetrahydrofolate synthase</fullName>
        <ecNumber evidence="2">6.3.2.17</ecNumber>
    </recommendedName>
    <alternativeName>
        <fullName evidence="8">Tetrahydrofolylpolyglutamate synthase</fullName>
    </alternativeName>
</protein>
<sequence length="442" mass="48751">MLDTEMVQTLPGMLYGDQARVTLLSRILRQMGQPDHAFQIIHVCGTNGKGSTSAMVASILQTMGYQVGLFSSPQVMSVEESIQINQTEISSKDFNQTLQTVQWTLQEMGLAPDTDLSYFETLVLVALVYFEQQAVDYVVWECGLGGELDATNAVDRVAYTLFTKISLDHTAILGDSLTAIATTKSKIIRPKTPVIVAPNQAAAAVKVLQAEGQRQQASITMATTDWLQLTRLTPSGQSVRLTMPNQPAITVTLALAGTYQLENLATALTWYRQFCQDQNHELDGTVLKTALAQVQLPGRFERLSNQPLIVIDGAHNPDGMRQFVASVQERFADYDLTIITGFLKDKAVLDCLRLLTQLSATFILTEPQNPDQRQLPVAELVMLYEQLTHQTVISSSSIEQALMKAYQQPLGQRPRVILVVGSFYLLKTVRQLVLNQGGSNAN</sequence>
<evidence type="ECO:0000259" key="12">
    <source>
        <dbReference type="Pfam" id="PF08245"/>
    </source>
</evidence>
<evidence type="ECO:0000256" key="9">
    <source>
        <dbReference type="ARBA" id="ARBA00047493"/>
    </source>
</evidence>
<dbReference type="GO" id="GO:0046872">
    <property type="term" value="F:metal ion binding"/>
    <property type="evidence" value="ECO:0007669"/>
    <property type="project" value="UniProtKB-KW"/>
</dbReference>
<dbReference type="PANTHER" id="PTHR11136">
    <property type="entry name" value="FOLYLPOLYGLUTAMATE SYNTHASE-RELATED"/>
    <property type="match status" value="1"/>
</dbReference>
<evidence type="ECO:0000256" key="10">
    <source>
        <dbReference type="PIRNR" id="PIRNR001563"/>
    </source>
</evidence>
<evidence type="ECO:0000259" key="11">
    <source>
        <dbReference type="Pfam" id="PF02875"/>
    </source>
</evidence>
<evidence type="ECO:0000313" key="14">
    <source>
        <dbReference type="Proteomes" id="UP000051264"/>
    </source>
</evidence>
<dbReference type="SUPFAM" id="SSF53623">
    <property type="entry name" value="MurD-like peptide ligases, catalytic domain"/>
    <property type="match status" value="1"/>
</dbReference>
<dbReference type="SUPFAM" id="SSF53244">
    <property type="entry name" value="MurD-like peptide ligases, peptide-binding domain"/>
    <property type="match status" value="1"/>
</dbReference>
<keyword evidence="5 10" id="KW-0547">Nucleotide-binding</keyword>
<dbReference type="PANTHER" id="PTHR11136:SF0">
    <property type="entry name" value="DIHYDROFOLATE SYNTHETASE-RELATED"/>
    <property type="match status" value="1"/>
</dbReference>
<evidence type="ECO:0000256" key="7">
    <source>
        <dbReference type="ARBA" id="ARBA00022842"/>
    </source>
</evidence>
<feature type="domain" description="Mur ligase C-terminal" evidence="11">
    <location>
        <begin position="298"/>
        <end position="423"/>
    </location>
</feature>
<dbReference type="GO" id="GO:0005737">
    <property type="term" value="C:cytoplasm"/>
    <property type="evidence" value="ECO:0007669"/>
    <property type="project" value="TreeGrafter"/>
</dbReference>
<keyword evidence="4" id="KW-0479">Metal-binding</keyword>
<keyword evidence="7" id="KW-0460">Magnesium</keyword>
<dbReference type="PIRSF" id="PIRSF001563">
    <property type="entry name" value="Folylpolyglu_synth"/>
    <property type="match status" value="1"/>
</dbReference>
<evidence type="ECO:0000256" key="2">
    <source>
        <dbReference type="ARBA" id="ARBA00013025"/>
    </source>
</evidence>
<evidence type="ECO:0000256" key="6">
    <source>
        <dbReference type="ARBA" id="ARBA00022840"/>
    </source>
</evidence>
<evidence type="ECO:0000256" key="1">
    <source>
        <dbReference type="ARBA" id="ARBA00008276"/>
    </source>
</evidence>
<dbReference type="Proteomes" id="UP000051264">
    <property type="component" value="Unassembled WGS sequence"/>
</dbReference>